<dbReference type="Gene3D" id="2.60.120.10">
    <property type="entry name" value="Jelly Rolls"/>
    <property type="match status" value="1"/>
</dbReference>
<gene>
    <name evidence="2" type="ORF">GO988_14770</name>
</gene>
<accession>A0A7K1TGQ3</accession>
<dbReference type="EMBL" id="WQKZ01000003">
    <property type="protein sequence ID" value="MVN77595.1"/>
    <property type="molecule type" value="Genomic_DNA"/>
</dbReference>
<name>A0A7K1TGQ3_9BACT</name>
<evidence type="ECO:0000313" key="2">
    <source>
        <dbReference type="EMBL" id="MVN77595.1"/>
    </source>
</evidence>
<organism evidence="2 3">
    <name type="scientific">Hymenobacter ginkgonis</name>
    <dbReference type="NCBI Taxonomy" id="2682976"/>
    <lineage>
        <taxon>Bacteria</taxon>
        <taxon>Pseudomonadati</taxon>
        <taxon>Bacteroidota</taxon>
        <taxon>Cytophagia</taxon>
        <taxon>Cytophagales</taxon>
        <taxon>Hymenobacteraceae</taxon>
        <taxon>Hymenobacter</taxon>
    </lineage>
</organism>
<sequence length="195" mass="22536">MFEALQQHLRQTVKLPEAEWAFAAPHLRRLHLNKHEAFVVPGQVCRHLAFVETGVLRSFLTTTEREVTNDFFLPGSFVSAFTSFITQVPSVWTVQALKPCELVVFSQDFLQTLYARHGAWLYFSKGLMETEFIKKCRRESSFLRHAADQRYHALLQQYPTLEQHVPQYHIASYLGIQPETLSRLRARPTPSAAFS</sequence>
<dbReference type="CDD" id="cd00038">
    <property type="entry name" value="CAP_ED"/>
    <property type="match status" value="1"/>
</dbReference>
<dbReference type="Proteomes" id="UP000441336">
    <property type="component" value="Unassembled WGS sequence"/>
</dbReference>
<feature type="domain" description="Cyclic nucleotide-binding" evidence="1">
    <location>
        <begin position="30"/>
        <end position="117"/>
    </location>
</feature>
<protein>
    <submittedName>
        <fullName evidence="2">Cyclic nucleotide-binding domain-containing protein</fullName>
    </submittedName>
</protein>
<dbReference type="SUPFAM" id="SSF51206">
    <property type="entry name" value="cAMP-binding domain-like"/>
    <property type="match status" value="1"/>
</dbReference>
<evidence type="ECO:0000259" key="1">
    <source>
        <dbReference type="Pfam" id="PF00027"/>
    </source>
</evidence>
<reference evidence="2 3" key="1">
    <citation type="submission" date="2019-12" db="EMBL/GenBank/DDBJ databases">
        <title>Hymenobacter sp. HMF4947 Genome sequencing and assembly.</title>
        <authorList>
            <person name="Kang H."/>
            <person name="Cha I."/>
            <person name="Kim H."/>
            <person name="Joh K."/>
        </authorList>
    </citation>
    <scope>NUCLEOTIDE SEQUENCE [LARGE SCALE GENOMIC DNA]</scope>
    <source>
        <strain evidence="2 3">HMF4947</strain>
    </source>
</reference>
<dbReference type="RefSeq" id="WP_157566767.1">
    <property type="nucleotide sequence ID" value="NZ_WQKZ01000003.1"/>
</dbReference>
<dbReference type="InterPro" id="IPR014710">
    <property type="entry name" value="RmlC-like_jellyroll"/>
</dbReference>
<dbReference type="Pfam" id="PF00027">
    <property type="entry name" value="cNMP_binding"/>
    <property type="match status" value="1"/>
</dbReference>
<dbReference type="InterPro" id="IPR000595">
    <property type="entry name" value="cNMP-bd_dom"/>
</dbReference>
<comment type="caution">
    <text evidence="2">The sequence shown here is derived from an EMBL/GenBank/DDBJ whole genome shotgun (WGS) entry which is preliminary data.</text>
</comment>
<dbReference type="InterPro" id="IPR018490">
    <property type="entry name" value="cNMP-bd_dom_sf"/>
</dbReference>
<proteinExistence type="predicted"/>
<dbReference type="AlphaFoldDB" id="A0A7K1TGQ3"/>
<evidence type="ECO:0000313" key="3">
    <source>
        <dbReference type="Proteomes" id="UP000441336"/>
    </source>
</evidence>
<keyword evidence="3" id="KW-1185">Reference proteome</keyword>